<feature type="disulfide bond" evidence="6">
    <location>
        <begin position="715"/>
        <end position="724"/>
    </location>
</feature>
<dbReference type="InterPro" id="IPR000742">
    <property type="entry name" value="EGF"/>
</dbReference>
<dbReference type="EMBL" id="GG738855">
    <property type="protein sequence ID" value="EFC47318.1"/>
    <property type="molecule type" value="Genomic_DNA"/>
</dbReference>
<proteinExistence type="predicted"/>
<dbReference type="GO" id="GO:0005886">
    <property type="term" value="C:plasma membrane"/>
    <property type="evidence" value="ECO:0007669"/>
    <property type="project" value="TreeGrafter"/>
</dbReference>
<dbReference type="VEuPathDB" id="AmoebaDB:NAEGRDRAFT_57354"/>
<keyword evidence="2 7" id="KW-0812">Transmembrane</keyword>
<evidence type="ECO:0000256" key="4">
    <source>
        <dbReference type="ARBA" id="ARBA00022989"/>
    </source>
</evidence>
<dbReference type="Pfam" id="PF02010">
    <property type="entry name" value="REJ"/>
    <property type="match status" value="1"/>
</dbReference>
<comment type="subcellular location">
    <subcellularLocation>
        <location evidence="1">Membrane</location>
    </subcellularLocation>
</comment>
<feature type="disulfide bond" evidence="6">
    <location>
        <begin position="532"/>
        <end position="541"/>
    </location>
</feature>
<gene>
    <name evidence="9" type="ORF">NAEGRDRAFT_57354</name>
</gene>
<keyword evidence="6" id="KW-0245">EGF-like domain</keyword>
<dbReference type="OrthoDB" id="6130531at2759"/>
<reference evidence="9 10" key="1">
    <citation type="journal article" date="2010" name="Cell">
        <title>The genome of Naegleria gruberi illuminates early eukaryotic versatility.</title>
        <authorList>
            <person name="Fritz-Laylin L.K."/>
            <person name="Prochnik S.E."/>
            <person name="Ginger M.L."/>
            <person name="Dacks J.B."/>
            <person name="Carpenter M.L."/>
            <person name="Field M.C."/>
            <person name="Kuo A."/>
            <person name="Paredez A."/>
            <person name="Chapman J."/>
            <person name="Pham J."/>
            <person name="Shu S."/>
            <person name="Neupane R."/>
            <person name="Cipriano M."/>
            <person name="Mancuso J."/>
            <person name="Tu H."/>
            <person name="Salamov A."/>
            <person name="Lindquist E."/>
            <person name="Shapiro H."/>
            <person name="Lucas S."/>
            <person name="Grigoriev I.V."/>
            <person name="Cande W.Z."/>
            <person name="Fulton C."/>
            <person name="Rokhsar D.S."/>
            <person name="Dawson S.C."/>
        </authorList>
    </citation>
    <scope>NUCLEOTIDE SEQUENCE [LARGE SCALE GENOMIC DNA]</scope>
    <source>
        <strain evidence="9 10">NEG-M</strain>
    </source>
</reference>
<dbReference type="CDD" id="cd00054">
    <property type="entry name" value="EGF_CA"/>
    <property type="match status" value="1"/>
</dbReference>
<dbReference type="GeneID" id="8848968"/>
<evidence type="ECO:0000313" key="10">
    <source>
        <dbReference type="Proteomes" id="UP000006671"/>
    </source>
</evidence>
<feature type="disulfide bond" evidence="6">
    <location>
        <begin position="580"/>
        <end position="589"/>
    </location>
</feature>
<dbReference type="PROSITE" id="PS50026">
    <property type="entry name" value="EGF_3"/>
    <property type="match status" value="5"/>
</dbReference>
<feature type="domain" description="EGF-like" evidence="8">
    <location>
        <begin position="551"/>
        <end position="590"/>
    </location>
</feature>
<dbReference type="PROSITE" id="PS00022">
    <property type="entry name" value="EGF_1"/>
    <property type="match status" value="7"/>
</dbReference>
<dbReference type="SMART" id="SM00181">
    <property type="entry name" value="EGF"/>
    <property type="match status" value="9"/>
</dbReference>
<evidence type="ECO:0000256" key="2">
    <source>
        <dbReference type="ARBA" id="ARBA00022692"/>
    </source>
</evidence>
<dbReference type="RefSeq" id="XP_002680062.1">
    <property type="nucleotide sequence ID" value="XM_002680016.1"/>
</dbReference>
<evidence type="ECO:0000256" key="3">
    <source>
        <dbReference type="ARBA" id="ARBA00022737"/>
    </source>
</evidence>
<evidence type="ECO:0000313" key="9">
    <source>
        <dbReference type="EMBL" id="EFC47318.1"/>
    </source>
</evidence>
<keyword evidence="4 7" id="KW-1133">Transmembrane helix</keyword>
<comment type="caution">
    <text evidence="6">Lacks conserved residue(s) required for the propagation of feature annotation.</text>
</comment>
<organism evidence="10">
    <name type="scientific">Naegleria gruberi</name>
    <name type="common">Amoeba</name>
    <dbReference type="NCBI Taxonomy" id="5762"/>
    <lineage>
        <taxon>Eukaryota</taxon>
        <taxon>Discoba</taxon>
        <taxon>Heterolobosea</taxon>
        <taxon>Tetramitia</taxon>
        <taxon>Eutetramitia</taxon>
        <taxon>Vahlkampfiidae</taxon>
        <taxon>Naegleria</taxon>
    </lineage>
</organism>
<dbReference type="Proteomes" id="UP000006671">
    <property type="component" value="Unassembled WGS sequence"/>
</dbReference>
<keyword evidence="10" id="KW-1185">Reference proteome</keyword>
<feature type="disulfide bond" evidence="6">
    <location>
        <begin position="628"/>
        <end position="637"/>
    </location>
</feature>
<dbReference type="PANTHER" id="PTHR46730">
    <property type="entry name" value="POLYCYSTIN-1"/>
    <property type="match status" value="1"/>
</dbReference>
<dbReference type="GO" id="GO:0005261">
    <property type="term" value="F:monoatomic cation channel activity"/>
    <property type="evidence" value="ECO:0007669"/>
    <property type="project" value="TreeGrafter"/>
</dbReference>
<feature type="domain" description="EGF-like" evidence="8">
    <location>
        <begin position="503"/>
        <end position="542"/>
    </location>
</feature>
<feature type="domain" description="EGF-like" evidence="8">
    <location>
        <begin position="686"/>
        <end position="725"/>
    </location>
</feature>
<evidence type="ECO:0000259" key="8">
    <source>
        <dbReference type="PROSITE" id="PS50026"/>
    </source>
</evidence>
<dbReference type="PANTHER" id="PTHR46730:SF1">
    <property type="entry name" value="PLAT DOMAIN-CONTAINING PROTEIN"/>
    <property type="match status" value="1"/>
</dbReference>
<evidence type="ECO:0000256" key="5">
    <source>
        <dbReference type="ARBA" id="ARBA00023136"/>
    </source>
</evidence>
<dbReference type="GO" id="GO:0006816">
    <property type="term" value="P:calcium ion transport"/>
    <property type="evidence" value="ECO:0007669"/>
    <property type="project" value="TreeGrafter"/>
</dbReference>
<sequence length="1915" mass="201074">MALPSFSSVFGLLINSTKEDIVPLVISNNVMIPKCIDLATNAVVPQVTKEVCESVTSCPFTSCGNEGCFYCNSTLNCSMIDSDADGYFYDNTTCPTNVMCGKANQAMLKSNCDNIYECDINCPDCNSTEVCTANGVCEGYPVHGVICAVPSVLADCPATCSYDKLMDMCLCKDSSAQVAAKFNVSISNNNFTVPLNAVPNTFCPLGYWELAPPNNVDACHAFKGCFNPQNGLFNSLSTCKDSSCTNGVVIKNVYNFRNGNWVKASQKELKWDVTKPVASRKWVWSLNPESQIPAKVYTTMVANMKPDLVAKKMTCLTNMQENVITFTSCKCGDGSDPACSNMKFLTFTDSHIVVPAGADKNTVSDSLSFGFITVPPQVSFNDVKFVEARTTFRNPNTVVIVNNATKSAVGVLFGNGYSFDNDMTGVKLCLNKVPSPLKTPLPSKLGFAKDTGSGPVEMNIPISVNGASICAQLDIAIDTVYYPMNYELPPNPNNENNGNGTQPMPSCFGLLANNTNACSGNGKCIANDTCQCNPSFTGKNCEINNNNNNQPMPSCFGLLANDTKVCSGNGKCITNDTCQCNGGFNGKNCEINNNNNNQPMPSCFGFLSNNTKVCSGNGKCISNDTCQCNGGFNGKNCEIAPSCFGLLANNTNVCSGNGKCIGIDACQCNGGFSGKSCEINNNNNQNILSCFGILSNNSKVCSGNGKCIDIDYCQCNAGFTGKNCEINSNSNTNTTVITCKGVAASSLSVCSGGGKCIAQDVCQCNTTRYGANCENFVCYSKTVGSCSGNGLCSGPDKCVCKNGWAGGFWAGSNCEICQPNYGGADCKSLACNANVTCLGRGTCNADTTCSCTGNFAGPFCRTCIASWYGPSCNVTCDPMKKCSGNGFCTANGACSCISNNLLGMYAGESCSSCASGWSGSKCNIKLGSSATFGSIGDRVSFEFAFPSLTNNIDCAVVLSESSLKAVGSAPICRWDDRSKNSFQIILGSAASLLPGDALQVKNNDNAFGSVSVTSSGSSFLPPSAELRGPKNVSSCTTFLFDASASVSVDRRPLKFVYSISGPGSLTAASASLALVGGSFGYLDASLLSNGEFTMSVTVTNGFNLTAISSFKFTVSSTPSVIVRIPGGASQSVNMGSLYSILPIVEYPSCFFSDRTLIWTWSQESGPATATMTLRDNNRVAIFLENAFPSAGTYSFKVRAVAKASPASSYETTVTLQVIATDLVLMITGGTTRKASVTTSFAIDFTRSYDPARDASTDTFSATCTNLLTNSACSYSMSGVISNKVATFPAASLPEGEYSIVITYTKGSRTASQEVYVSMVGYAVLTASIRLTRNDWIPSSIPLGENIPLIVDVLNYVPAQENPINFTWSSLTEGFTLSEGSTTISKTSGRSLLISGKALSADTTYSVRVDVSTQNAGGYSVFEFTVNSPPLPGAISASPASSTAGLDTVTVTCSGWYDSNSPLTYQFFFYDAIRGIWSTLSGRTTDNQVQAKLPPSPAADKKLRIRARVFDSKNAFSDIETSVISNPPDLTSGSAALNFLNQSANVADSTASSAAAVSSLSSISNQNLAAEVVTQVKAFLVNVISSVLSKQSQVAVSVEDAAETISFISAAVNSLDLVDSNTRGQMLQSTASSLTALANSDKPISSDLANSIASSLSNFIKNILSSSGISTRSAKALRSLATDSQSVLDSAASLLAGMSKNQLLDQAASISSSSEFIVYTKKISASSTASYSEVIANNTQYQLPANFTAGFSSSITSIGVNIKQLSNLYKAIYSQSMTIMSKLFELSLENADTGAKLSLNGVKIGITLSGNFTLGTSTSKYDCLLWNNSTKVFSKDSSCSVSIVSSSSATIQVSQSGTYAVSRSIATGTSTVTPTASKSTTVITPKTSKSKVISAGSTNFAGLLAIVFSVLSVFLI</sequence>
<accession>D2V765</accession>
<dbReference type="PROSITE" id="PS01186">
    <property type="entry name" value="EGF_2"/>
    <property type="match status" value="4"/>
</dbReference>
<feature type="domain" description="EGF-like" evidence="8">
    <location>
        <begin position="599"/>
        <end position="638"/>
    </location>
</feature>
<dbReference type="Gene3D" id="2.10.25.10">
    <property type="entry name" value="Laminin"/>
    <property type="match status" value="5"/>
</dbReference>
<keyword evidence="6" id="KW-1015">Disulfide bond</keyword>
<evidence type="ECO:0000256" key="1">
    <source>
        <dbReference type="ARBA" id="ARBA00004370"/>
    </source>
</evidence>
<keyword evidence="3" id="KW-0677">Repeat</keyword>
<feature type="disulfide bond" evidence="6">
    <location>
        <begin position="668"/>
        <end position="677"/>
    </location>
</feature>
<feature type="transmembrane region" description="Helical" evidence="7">
    <location>
        <begin position="1891"/>
        <end position="1914"/>
    </location>
</feature>
<feature type="domain" description="EGF-like" evidence="8">
    <location>
        <begin position="639"/>
        <end position="678"/>
    </location>
</feature>
<dbReference type="InterPro" id="IPR002859">
    <property type="entry name" value="PKD/REJ-like"/>
</dbReference>
<dbReference type="InParanoid" id="D2V765"/>
<dbReference type="KEGG" id="ngr:NAEGRDRAFT_57354"/>
<evidence type="ECO:0000256" key="7">
    <source>
        <dbReference type="SAM" id="Phobius"/>
    </source>
</evidence>
<name>D2V765_NAEGR</name>
<dbReference type="eggNOG" id="KOG1225">
    <property type="taxonomic scope" value="Eukaryota"/>
</dbReference>
<evidence type="ECO:0000256" key="6">
    <source>
        <dbReference type="PROSITE-ProRule" id="PRU00076"/>
    </source>
</evidence>
<dbReference type="OMA" id="NDTCQCN"/>
<keyword evidence="5 7" id="KW-0472">Membrane</keyword>
<protein>
    <submittedName>
        <fullName evidence="9">Basal body protein NBP family</fullName>
    </submittedName>
</protein>